<evidence type="ECO:0000313" key="3">
    <source>
        <dbReference type="EMBL" id="SER00457.1"/>
    </source>
</evidence>
<accession>A0A1H9KNG2</accession>
<dbReference type="EMBL" id="FOFV01000005">
    <property type="protein sequence ID" value="SER00457.1"/>
    <property type="molecule type" value="Genomic_DNA"/>
</dbReference>
<dbReference type="InterPro" id="IPR035940">
    <property type="entry name" value="CAP_sf"/>
</dbReference>
<dbReference type="SUPFAM" id="SSF55797">
    <property type="entry name" value="PR-1-like"/>
    <property type="match status" value="1"/>
</dbReference>
<sequence length="170" mass="18887">MLIAIVTATALLLPTPPTSTDPVATTVHTINALRAMHGAPPLSLDSEVSRTAQEWADHLQSTNRFEHRPHNPYGENLYETGHNRSIDSAAADALEDWYRESRRYDYSEEMTQSNLDLSLLHFTAMVWKSSDRVGVGLAQGRNGTYVVVNFAARGNTLNRFRANVHPPTEG</sequence>
<feature type="domain" description="SCP" evidence="2">
    <location>
        <begin position="21"/>
        <end position="158"/>
    </location>
</feature>
<dbReference type="Proteomes" id="UP000199503">
    <property type="component" value="Unassembled WGS sequence"/>
</dbReference>
<feature type="signal peptide" evidence="1">
    <location>
        <begin position="1"/>
        <end position="19"/>
    </location>
</feature>
<dbReference type="Gene3D" id="3.40.33.10">
    <property type="entry name" value="CAP"/>
    <property type="match status" value="1"/>
</dbReference>
<keyword evidence="4" id="KW-1185">Reference proteome</keyword>
<feature type="chain" id="PRO_5039251977" evidence="1">
    <location>
        <begin position="20"/>
        <end position="170"/>
    </location>
</feature>
<dbReference type="SMART" id="SM00198">
    <property type="entry name" value="SCP"/>
    <property type="match status" value="1"/>
</dbReference>
<name>A0A1H9KNG2_9PSEU</name>
<evidence type="ECO:0000259" key="2">
    <source>
        <dbReference type="SMART" id="SM00198"/>
    </source>
</evidence>
<reference evidence="4" key="1">
    <citation type="submission" date="2016-10" db="EMBL/GenBank/DDBJ databases">
        <authorList>
            <person name="Varghese N."/>
            <person name="Submissions S."/>
        </authorList>
    </citation>
    <scope>NUCLEOTIDE SEQUENCE [LARGE SCALE GENOMIC DNA]</scope>
    <source>
        <strain evidence="4">DSM 44437</strain>
    </source>
</reference>
<dbReference type="OrthoDB" id="9794228at2"/>
<dbReference type="PRINTS" id="PR00837">
    <property type="entry name" value="V5TPXLIKE"/>
</dbReference>
<dbReference type="STRING" id="65499.SAMN04488000_105405"/>
<evidence type="ECO:0000313" key="4">
    <source>
        <dbReference type="Proteomes" id="UP000199503"/>
    </source>
</evidence>
<dbReference type="InterPro" id="IPR034113">
    <property type="entry name" value="SCP_GAPR1-like"/>
</dbReference>
<dbReference type="InterPro" id="IPR001283">
    <property type="entry name" value="CRISP-related"/>
</dbReference>
<dbReference type="FunFam" id="3.40.33.10:FF:000010">
    <property type="entry name" value="Predicted protein"/>
    <property type="match status" value="1"/>
</dbReference>
<protein>
    <submittedName>
        <fullName evidence="3">Cysteine-rich secretory protein family protein</fullName>
    </submittedName>
</protein>
<gene>
    <name evidence="3" type="ORF">SAMN04488000_105405</name>
</gene>
<dbReference type="CDD" id="cd05382">
    <property type="entry name" value="CAP_GAPR1-like"/>
    <property type="match status" value="1"/>
</dbReference>
<dbReference type="AlphaFoldDB" id="A0A1H9KNG2"/>
<dbReference type="Pfam" id="PF00188">
    <property type="entry name" value="CAP"/>
    <property type="match status" value="1"/>
</dbReference>
<dbReference type="RefSeq" id="WP_089916718.1">
    <property type="nucleotide sequence ID" value="NZ_FOFV01000005.1"/>
</dbReference>
<evidence type="ECO:0000256" key="1">
    <source>
        <dbReference type="SAM" id="SignalP"/>
    </source>
</evidence>
<organism evidence="3 4">
    <name type="scientific">Lentzea albida</name>
    <dbReference type="NCBI Taxonomy" id="65499"/>
    <lineage>
        <taxon>Bacteria</taxon>
        <taxon>Bacillati</taxon>
        <taxon>Actinomycetota</taxon>
        <taxon>Actinomycetes</taxon>
        <taxon>Pseudonocardiales</taxon>
        <taxon>Pseudonocardiaceae</taxon>
        <taxon>Lentzea</taxon>
    </lineage>
</organism>
<proteinExistence type="predicted"/>
<keyword evidence="1" id="KW-0732">Signal</keyword>
<dbReference type="InterPro" id="IPR014044">
    <property type="entry name" value="CAP_dom"/>
</dbReference>
<dbReference type="PANTHER" id="PTHR10334">
    <property type="entry name" value="CYSTEINE-RICH SECRETORY PROTEIN-RELATED"/>
    <property type="match status" value="1"/>
</dbReference>